<evidence type="ECO:0000259" key="4">
    <source>
        <dbReference type="PROSITE" id="PS00486"/>
    </source>
</evidence>
<dbReference type="PANTHER" id="PTHR11361:SF34">
    <property type="entry name" value="DNA MISMATCH REPAIR PROTEIN MSH1, MITOCHONDRIAL"/>
    <property type="match status" value="1"/>
</dbReference>
<dbReference type="InterPro" id="IPR036187">
    <property type="entry name" value="DNA_mismatch_repair_MutS_sf"/>
</dbReference>
<dbReference type="NCBIfam" id="NF003810">
    <property type="entry name" value="PRK05399.1"/>
    <property type="match status" value="1"/>
</dbReference>
<name>T1A0Q5_9ZZZZ</name>
<keyword evidence="1" id="KW-0547">Nucleotide-binding</keyword>
<keyword evidence="3" id="KW-0238">DNA-binding</keyword>
<organism evidence="5">
    <name type="scientific">mine drainage metagenome</name>
    <dbReference type="NCBI Taxonomy" id="410659"/>
    <lineage>
        <taxon>unclassified sequences</taxon>
        <taxon>metagenomes</taxon>
        <taxon>ecological metagenomes</taxon>
    </lineage>
</organism>
<evidence type="ECO:0000256" key="2">
    <source>
        <dbReference type="ARBA" id="ARBA00022840"/>
    </source>
</evidence>
<dbReference type="GO" id="GO:0006298">
    <property type="term" value="P:mismatch repair"/>
    <property type="evidence" value="ECO:0007669"/>
    <property type="project" value="InterPro"/>
</dbReference>
<dbReference type="Gene3D" id="1.10.1420.10">
    <property type="match status" value="2"/>
</dbReference>
<accession>T1A0Q5</accession>
<dbReference type="InterPro" id="IPR000432">
    <property type="entry name" value="DNA_mismatch_repair_MutS_C"/>
</dbReference>
<dbReference type="SUPFAM" id="SSF52540">
    <property type="entry name" value="P-loop containing nucleoside triphosphate hydrolases"/>
    <property type="match status" value="1"/>
</dbReference>
<keyword evidence="2" id="KW-0067">ATP-binding</keyword>
<dbReference type="SUPFAM" id="SSF48334">
    <property type="entry name" value="DNA repair protein MutS, domain III"/>
    <property type="match status" value="1"/>
</dbReference>
<dbReference type="InterPro" id="IPR027417">
    <property type="entry name" value="P-loop_NTPase"/>
</dbReference>
<sequence length="421" mass="46320">MGGDTATAIARFEAAERERTGLAGLRIGFHRVHGYYLELTRSQASQAPAHYERRQTLKGVERFTTPELRAFEDRVLSAEARALARERELYETLVSDWGQELPTLLETATAVAAVDVLRTLAERAKDLDLRAPVFIREPGLSIRGGRHLVVERACHPEPFIPNDLAFHDGRRLLILTGPNMGGKSTYMRQAAQAVILAYAGSLVPAESLALGPIDRIFTRIGANDDLARGRSTFMVEMIETASILRQATRESLVLLDEVGRGTGTHDGVALAWATAEYLCRTTGAFCLFATHYFELTLLPETLSEAANIHVSVREHQGRLIFLHRVEAGPAEQSYGLEVALLAGVPQDVIQNARNKLAELDAPFSGGAGPHTIEPSLFAPQKPTHPAEPLVEALKTVRPETLTPLAALNLIDEWYRRFVRPT</sequence>
<gene>
    <name evidence="5" type="ORF">B2A_06123</name>
</gene>
<dbReference type="EMBL" id="AUZZ01004306">
    <property type="protein sequence ID" value="EQD54111.1"/>
    <property type="molecule type" value="Genomic_DNA"/>
</dbReference>
<dbReference type="Gene3D" id="3.40.50.300">
    <property type="entry name" value="P-loop containing nucleotide triphosphate hydrolases"/>
    <property type="match status" value="1"/>
</dbReference>
<dbReference type="GO" id="GO:0005524">
    <property type="term" value="F:ATP binding"/>
    <property type="evidence" value="ECO:0007669"/>
    <property type="project" value="UniProtKB-KW"/>
</dbReference>
<dbReference type="PROSITE" id="PS00486">
    <property type="entry name" value="DNA_MISMATCH_REPAIR_2"/>
    <property type="match status" value="1"/>
</dbReference>
<dbReference type="InterPro" id="IPR045076">
    <property type="entry name" value="MutS"/>
</dbReference>
<reference evidence="5" key="2">
    <citation type="journal article" date="2014" name="ISME J.">
        <title>Microbial stratification in low pH oxic and suboxic macroscopic growths along an acid mine drainage.</title>
        <authorList>
            <person name="Mendez-Garcia C."/>
            <person name="Mesa V."/>
            <person name="Sprenger R.R."/>
            <person name="Richter M."/>
            <person name="Diez M.S."/>
            <person name="Solano J."/>
            <person name="Bargiela R."/>
            <person name="Golyshina O.V."/>
            <person name="Manteca A."/>
            <person name="Ramos J.L."/>
            <person name="Gallego J.R."/>
            <person name="Llorente I."/>
            <person name="Martins Dos Santos V.A."/>
            <person name="Jensen O.N."/>
            <person name="Pelaez A.I."/>
            <person name="Sanchez J."/>
            <person name="Ferrer M."/>
        </authorList>
    </citation>
    <scope>NUCLEOTIDE SEQUENCE</scope>
</reference>
<dbReference type="AlphaFoldDB" id="T1A0Q5"/>
<dbReference type="InterPro" id="IPR007861">
    <property type="entry name" value="DNA_mismatch_repair_MutS_clamp"/>
</dbReference>
<proteinExistence type="predicted"/>
<dbReference type="SMART" id="SM00534">
    <property type="entry name" value="MUTSac"/>
    <property type="match status" value="1"/>
</dbReference>
<comment type="caution">
    <text evidence="5">The sequence shown here is derived from an EMBL/GenBank/DDBJ whole genome shotgun (WGS) entry which is preliminary data.</text>
</comment>
<feature type="domain" description="DNA mismatch repair proteins mutS family" evidence="4">
    <location>
        <begin position="251"/>
        <end position="267"/>
    </location>
</feature>
<dbReference type="Pfam" id="PF05190">
    <property type="entry name" value="MutS_IV"/>
    <property type="match status" value="1"/>
</dbReference>
<dbReference type="GO" id="GO:0030983">
    <property type="term" value="F:mismatched DNA binding"/>
    <property type="evidence" value="ECO:0007669"/>
    <property type="project" value="InterPro"/>
</dbReference>
<dbReference type="GO" id="GO:0005829">
    <property type="term" value="C:cytosol"/>
    <property type="evidence" value="ECO:0007669"/>
    <property type="project" value="TreeGrafter"/>
</dbReference>
<evidence type="ECO:0000313" key="5">
    <source>
        <dbReference type="EMBL" id="EQD54111.1"/>
    </source>
</evidence>
<dbReference type="PANTHER" id="PTHR11361">
    <property type="entry name" value="DNA MISMATCH REPAIR PROTEIN MUTS FAMILY MEMBER"/>
    <property type="match status" value="1"/>
</dbReference>
<evidence type="ECO:0000256" key="1">
    <source>
        <dbReference type="ARBA" id="ARBA00022741"/>
    </source>
</evidence>
<dbReference type="GO" id="GO:0140664">
    <property type="term" value="F:ATP-dependent DNA damage sensor activity"/>
    <property type="evidence" value="ECO:0007669"/>
    <property type="project" value="InterPro"/>
</dbReference>
<protein>
    <submittedName>
        <fullName evidence="5">DNA mismatch repair protein MutS</fullName>
    </submittedName>
</protein>
<reference evidence="5" key="1">
    <citation type="submission" date="2013-08" db="EMBL/GenBank/DDBJ databases">
        <authorList>
            <person name="Mendez C."/>
            <person name="Richter M."/>
            <person name="Ferrer M."/>
            <person name="Sanchez J."/>
        </authorList>
    </citation>
    <scope>NUCLEOTIDE SEQUENCE</scope>
</reference>
<evidence type="ECO:0000256" key="3">
    <source>
        <dbReference type="ARBA" id="ARBA00023125"/>
    </source>
</evidence>
<dbReference type="Pfam" id="PF00488">
    <property type="entry name" value="MutS_V"/>
    <property type="match status" value="1"/>
</dbReference>